<comment type="similarity">
    <text evidence="2">Belongs to the SusD family.</text>
</comment>
<feature type="signal peptide" evidence="7">
    <location>
        <begin position="1"/>
        <end position="26"/>
    </location>
</feature>
<keyword evidence="11" id="KW-1185">Reference proteome</keyword>
<evidence type="ECO:0008006" key="12">
    <source>
        <dbReference type="Google" id="ProtNLM"/>
    </source>
</evidence>
<dbReference type="AlphaFoldDB" id="A0A0F5JIM3"/>
<sequence length="538" mass="62274">MFKMKFMKAITILSLSALCLFGTSSCQDFLDKTPQSALTADQIYTDLDRLEPTVNGLYTSFRNTKVNREGFTFYMIGTDEAQQGIKEVLTYSSQPGFDYYNGQLNSALDKISAMWQSKWPIINTASLSICGLTILEESETNDENLKKIKLLKANACFMRAMSMFELAMHWGEVPIVEITSLDQTDTDYARRPLPEVWKQIFDDFTYASENLSEGRQTGPRATKGSAIAMLGKVCMYAPEESGYRDFQKAIGYFEQMNNGLYSLEPDYGTLFDEWGTLEFNSPESVFEIDYEPNDNGRSGWQWDMGSKTLGQAGYSEECYLGGWDVIMPTVYQYSMREDGGVWEEGDLRKNVNLRYEWTYDGITYTVPTDAADELDPHIKKWEDRRIDRFAPEYPNVFNRSYYRVGKNYPMIRFADVLLCYAECLNEVGNTAQAIDIVNNQIRRRAWGGNLPADKQWKGLSKEQFRVEIMDERMRELCFEGWRRMDLIRTGKFVELIKQRNRWARESNTIQEYHMRYPIPDSEINNNPSLTKDDQNPGY</sequence>
<evidence type="ECO:0000256" key="2">
    <source>
        <dbReference type="ARBA" id="ARBA00006275"/>
    </source>
</evidence>
<name>A0A0F5JIM3_9BACT</name>
<gene>
    <name evidence="10" type="ORF">HMPREF1536_02033</name>
</gene>
<feature type="region of interest" description="Disordered" evidence="6">
    <location>
        <begin position="518"/>
        <end position="538"/>
    </location>
</feature>
<dbReference type="Proteomes" id="UP000033035">
    <property type="component" value="Unassembled WGS sequence"/>
</dbReference>
<proteinExistence type="inferred from homology"/>
<dbReference type="Gene3D" id="1.25.40.390">
    <property type="match status" value="1"/>
</dbReference>
<evidence type="ECO:0000256" key="1">
    <source>
        <dbReference type="ARBA" id="ARBA00004442"/>
    </source>
</evidence>
<keyword evidence="4" id="KW-0472">Membrane</keyword>
<evidence type="ECO:0000256" key="4">
    <source>
        <dbReference type="ARBA" id="ARBA00023136"/>
    </source>
</evidence>
<feature type="chain" id="PRO_5002489429" description="RagB/SusD domain-containing protein" evidence="7">
    <location>
        <begin position="27"/>
        <end position="538"/>
    </location>
</feature>
<evidence type="ECO:0000259" key="8">
    <source>
        <dbReference type="Pfam" id="PF07980"/>
    </source>
</evidence>
<reference evidence="10 11" key="1">
    <citation type="submission" date="2013-04" db="EMBL/GenBank/DDBJ databases">
        <title>The Genome Sequence of Parabacteroides gordonii DSM 23371.</title>
        <authorList>
            <consortium name="The Broad Institute Genomics Platform"/>
            <person name="Earl A."/>
            <person name="Ward D."/>
            <person name="Feldgarden M."/>
            <person name="Gevers D."/>
            <person name="Martens E."/>
            <person name="Sakamoto M."/>
            <person name="Benno Y."/>
            <person name="Suzuki N."/>
            <person name="Matsunaga N."/>
            <person name="Koshihara K."/>
            <person name="Seki M."/>
            <person name="Komiya H."/>
            <person name="Walker B."/>
            <person name="Young S."/>
            <person name="Zeng Q."/>
            <person name="Gargeya S."/>
            <person name="Fitzgerald M."/>
            <person name="Haas B."/>
            <person name="Abouelleil A."/>
            <person name="Allen A.W."/>
            <person name="Alvarado L."/>
            <person name="Arachchi H.M."/>
            <person name="Berlin A.M."/>
            <person name="Chapman S.B."/>
            <person name="Gainer-Dewar J."/>
            <person name="Goldberg J."/>
            <person name="Griggs A."/>
            <person name="Gujja S."/>
            <person name="Hansen M."/>
            <person name="Howarth C."/>
            <person name="Imamovic A."/>
            <person name="Ireland A."/>
            <person name="Larimer J."/>
            <person name="McCowan C."/>
            <person name="Murphy C."/>
            <person name="Pearson M."/>
            <person name="Poon T.W."/>
            <person name="Priest M."/>
            <person name="Roberts A."/>
            <person name="Saif S."/>
            <person name="Shea T."/>
            <person name="Sisk P."/>
            <person name="Sykes S."/>
            <person name="Wortman J."/>
            <person name="Nusbaum C."/>
            <person name="Birren B."/>
        </authorList>
    </citation>
    <scope>NUCLEOTIDE SEQUENCE [LARGE SCALE GENOMIC DNA]</scope>
    <source>
        <strain evidence="10 11">MS-1</strain>
    </source>
</reference>
<protein>
    <recommendedName>
        <fullName evidence="12">RagB/SusD domain-containing protein</fullName>
    </recommendedName>
</protein>
<dbReference type="SUPFAM" id="SSF48452">
    <property type="entry name" value="TPR-like"/>
    <property type="match status" value="1"/>
</dbReference>
<evidence type="ECO:0000256" key="5">
    <source>
        <dbReference type="ARBA" id="ARBA00023237"/>
    </source>
</evidence>
<feature type="domain" description="SusD-like N-terminal" evidence="9">
    <location>
        <begin position="28"/>
        <end position="233"/>
    </location>
</feature>
<dbReference type="STRING" id="1203610.HMPREF1536_02033"/>
<keyword evidence="5" id="KW-0998">Cell outer membrane</keyword>
<feature type="domain" description="RagB/SusD" evidence="8">
    <location>
        <begin position="342"/>
        <end position="538"/>
    </location>
</feature>
<comment type="caution">
    <text evidence="10">The sequence shown here is derived from an EMBL/GenBank/DDBJ whole genome shotgun (WGS) entry which is preliminary data.</text>
</comment>
<dbReference type="EMBL" id="AQHW01000013">
    <property type="protein sequence ID" value="KKB57312.1"/>
    <property type="molecule type" value="Genomic_DNA"/>
</dbReference>
<dbReference type="PATRIC" id="fig|1203610.3.peg.2084"/>
<dbReference type="HOGENOM" id="CLU_015553_1_0_10"/>
<evidence type="ECO:0000259" key="9">
    <source>
        <dbReference type="Pfam" id="PF14322"/>
    </source>
</evidence>
<evidence type="ECO:0000256" key="7">
    <source>
        <dbReference type="SAM" id="SignalP"/>
    </source>
</evidence>
<evidence type="ECO:0000313" key="11">
    <source>
        <dbReference type="Proteomes" id="UP000033035"/>
    </source>
</evidence>
<dbReference type="InterPro" id="IPR012944">
    <property type="entry name" value="SusD_RagB_dom"/>
</dbReference>
<comment type="subcellular location">
    <subcellularLocation>
        <location evidence="1">Cell outer membrane</location>
    </subcellularLocation>
</comment>
<dbReference type="Pfam" id="PF07980">
    <property type="entry name" value="SusD_RagB"/>
    <property type="match status" value="1"/>
</dbReference>
<dbReference type="Pfam" id="PF14322">
    <property type="entry name" value="SusD-like_3"/>
    <property type="match status" value="1"/>
</dbReference>
<accession>A0A0F5JIM3</accession>
<keyword evidence="3 7" id="KW-0732">Signal</keyword>
<dbReference type="PROSITE" id="PS51257">
    <property type="entry name" value="PROKAR_LIPOPROTEIN"/>
    <property type="match status" value="1"/>
</dbReference>
<dbReference type="InterPro" id="IPR011990">
    <property type="entry name" value="TPR-like_helical_dom_sf"/>
</dbReference>
<evidence type="ECO:0000256" key="6">
    <source>
        <dbReference type="SAM" id="MobiDB-lite"/>
    </source>
</evidence>
<evidence type="ECO:0000313" key="10">
    <source>
        <dbReference type="EMBL" id="KKB57312.1"/>
    </source>
</evidence>
<organism evidence="10 11">
    <name type="scientific">Parabacteroides gordonii MS-1 = DSM 23371</name>
    <dbReference type="NCBI Taxonomy" id="1203610"/>
    <lineage>
        <taxon>Bacteria</taxon>
        <taxon>Pseudomonadati</taxon>
        <taxon>Bacteroidota</taxon>
        <taxon>Bacteroidia</taxon>
        <taxon>Bacteroidales</taxon>
        <taxon>Tannerellaceae</taxon>
        <taxon>Parabacteroides</taxon>
    </lineage>
</organism>
<dbReference type="InterPro" id="IPR033985">
    <property type="entry name" value="SusD-like_N"/>
</dbReference>
<evidence type="ECO:0000256" key="3">
    <source>
        <dbReference type="ARBA" id="ARBA00022729"/>
    </source>
</evidence>
<dbReference type="GO" id="GO:0009279">
    <property type="term" value="C:cell outer membrane"/>
    <property type="evidence" value="ECO:0007669"/>
    <property type="project" value="UniProtKB-SubCell"/>
</dbReference>